<keyword evidence="2" id="KW-1185">Reference proteome</keyword>
<comment type="caution">
    <text evidence="1">The sequence shown here is derived from an EMBL/GenBank/DDBJ whole genome shotgun (WGS) entry which is preliminary data.</text>
</comment>
<organism evidence="1 2">
    <name type="scientific">Zooshikella ganghwensis</name>
    <dbReference type="NCBI Taxonomy" id="202772"/>
    <lineage>
        <taxon>Bacteria</taxon>
        <taxon>Pseudomonadati</taxon>
        <taxon>Pseudomonadota</taxon>
        <taxon>Gammaproteobacteria</taxon>
        <taxon>Oceanospirillales</taxon>
        <taxon>Zooshikellaceae</taxon>
        <taxon>Zooshikella</taxon>
    </lineage>
</organism>
<gene>
    <name evidence="1" type="ORF">B9G39_07375</name>
</gene>
<evidence type="ECO:0000313" key="1">
    <source>
        <dbReference type="EMBL" id="RDH43273.1"/>
    </source>
</evidence>
<accession>A0A4P9VJ80</accession>
<reference evidence="1 2" key="1">
    <citation type="submission" date="2017-04" db="EMBL/GenBank/DDBJ databases">
        <title>Draft genome sequence of Zooshikella ganghwensis VG4 isolated from Red Sea sediments.</title>
        <authorList>
            <person name="Rehman Z."/>
            <person name="Alam I."/>
            <person name="Kamau A."/>
            <person name="Bajic V."/>
            <person name="Leiknes T."/>
        </authorList>
    </citation>
    <scope>NUCLEOTIDE SEQUENCE [LARGE SCALE GENOMIC DNA]</scope>
    <source>
        <strain evidence="1 2">VG4</strain>
    </source>
</reference>
<name>A0A4P9VJ80_9GAMM</name>
<proteinExistence type="predicted"/>
<dbReference type="EMBL" id="NDXW01000001">
    <property type="protein sequence ID" value="RDH43273.1"/>
    <property type="molecule type" value="Genomic_DNA"/>
</dbReference>
<evidence type="ECO:0000313" key="2">
    <source>
        <dbReference type="Proteomes" id="UP000257039"/>
    </source>
</evidence>
<sequence length="164" mass="19141">MGICPDELRHYVIKPTLDYIDMWSPFAENLLLGTAAQESGLGFYLKRHKQRSLGIYCITPMMHKNIWDRYLVKHSDLASKIRGLASQHEFLANPHAELATNLSYATAIAWLIYKRNQNFIESEPSNIYMLAKCWRRFYHVRPQAHLESFIQHYQTLILNNSEAA</sequence>
<dbReference type="RefSeq" id="WP_027706730.1">
    <property type="nucleotide sequence ID" value="NZ_JAEVHG010000001.1"/>
</dbReference>
<dbReference type="Proteomes" id="UP000257039">
    <property type="component" value="Unassembled WGS sequence"/>
</dbReference>
<dbReference type="AlphaFoldDB" id="A0A4P9VJ80"/>
<protein>
    <submittedName>
        <fullName evidence="1">Uncharacterized protein</fullName>
    </submittedName>
</protein>